<keyword evidence="6 20" id="KW-0420">Kringle</keyword>
<evidence type="ECO:0000259" key="25">
    <source>
        <dbReference type="PROSITE" id="PS50070"/>
    </source>
</evidence>
<dbReference type="PROSITE" id="PS50011">
    <property type="entry name" value="PROTEIN_KINASE_DOM"/>
    <property type="match status" value="1"/>
</dbReference>
<keyword evidence="8 22" id="KW-0812">Transmembrane</keyword>
<dbReference type="EC" id="2.7.10.1" evidence="2"/>
<dbReference type="HOGENOM" id="CLU_000288_30_4_1"/>
<evidence type="ECO:0000313" key="26">
    <source>
        <dbReference type="EMBL" id="ESO88238.1"/>
    </source>
</evidence>
<dbReference type="InterPro" id="IPR018056">
    <property type="entry name" value="Kringle_CS"/>
</dbReference>
<evidence type="ECO:0000256" key="18">
    <source>
        <dbReference type="ARBA" id="ARBA00023180"/>
    </source>
</evidence>
<dbReference type="InterPro" id="IPR020067">
    <property type="entry name" value="Frizzled_dom"/>
</dbReference>
<feature type="domain" description="Protein kinase" evidence="23">
    <location>
        <begin position="394"/>
        <end position="670"/>
    </location>
</feature>
<dbReference type="SUPFAM" id="SSF57440">
    <property type="entry name" value="Kringle-like"/>
    <property type="match status" value="1"/>
</dbReference>
<dbReference type="PROSITE" id="PS00109">
    <property type="entry name" value="PROTEIN_KINASE_TYR"/>
    <property type="match status" value="1"/>
</dbReference>
<dbReference type="Gene3D" id="1.10.510.10">
    <property type="entry name" value="Transferase(Phosphotransferase) domain 1"/>
    <property type="match status" value="1"/>
</dbReference>
<dbReference type="FunFam" id="3.30.200.20:FF:000159">
    <property type="entry name" value="muscle, skeletal receptor tyrosine-protein kinase"/>
    <property type="match status" value="1"/>
</dbReference>
<dbReference type="RefSeq" id="XP_009060958.1">
    <property type="nucleotide sequence ID" value="XM_009062710.1"/>
</dbReference>
<keyword evidence="11" id="KW-0418">Kinase</keyword>
<evidence type="ECO:0000256" key="13">
    <source>
        <dbReference type="ARBA" id="ARBA00022989"/>
    </source>
</evidence>
<accession>V3ZB55</accession>
<proteinExistence type="predicted"/>
<keyword evidence="14 22" id="KW-0472">Membrane</keyword>
<evidence type="ECO:0000256" key="7">
    <source>
        <dbReference type="ARBA" id="ARBA00022679"/>
    </source>
</evidence>
<dbReference type="InterPro" id="IPR020635">
    <property type="entry name" value="Tyr_kinase_cat_dom"/>
</dbReference>
<reference evidence="26 27" key="1">
    <citation type="journal article" date="2013" name="Nature">
        <title>Insights into bilaterian evolution from three spiralian genomes.</title>
        <authorList>
            <person name="Simakov O."/>
            <person name="Marletaz F."/>
            <person name="Cho S.J."/>
            <person name="Edsinger-Gonzales E."/>
            <person name="Havlak P."/>
            <person name="Hellsten U."/>
            <person name="Kuo D.H."/>
            <person name="Larsson T."/>
            <person name="Lv J."/>
            <person name="Arendt D."/>
            <person name="Savage R."/>
            <person name="Osoegawa K."/>
            <person name="de Jong P."/>
            <person name="Grimwood J."/>
            <person name="Chapman J.A."/>
            <person name="Shapiro H."/>
            <person name="Aerts A."/>
            <person name="Otillar R.P."/>
            <person name="Terry A.Y."/>
            <person name="Boore J.L."/>
            <person name="Grigoriev I.V."/>
            <person name="Lindberg D.R."/>
            <person name="Seaver E.C."/>
            <person name="Weisblat D.A."/>
            <person name="Putnam N.H."/>
            <person name="Rokhsar D.S."/>
        </authorList>
    </citation>
    <scope>NUCLEOTIDE SEQUENCE [LARGE SCALE GENOMIC DNA]</scope>
</reference>
<dbReference type="PANTHER" id="PTHR24416">
    <property type="entry name" value="TYROSINE-PROTEIN KINASE RECEPTOR"/>
    <property type="match status" value="1"/>
</dbReference>
<dbReference type="SMART" id="SM00219">
    <property type="entry name" value="TyrKc"/>
    <property type="match status" value="1"/>
</dbReference>
<dbReference type="InterPro" id="IPR000001">
    <property type="entry name" value="Kringle"/>
</dbReference>
<keyword evidence="17" id="KW-0675">Receptor</keyword>
<sequence>MKKIYQEIHIFSSISAFCFSTAEAKSVWIYLTLLATYSFNRFIQNYNYDLYLSIFSPLGHCSIYNGTICKDVLGSRYVFHNITYTNTTTSINEGIVRRLLQEMREQALFKSMCKEETAKKLMCHYAFPDCERNTPNQLQICKESCLAVKDLFCYKEWNLILENKKNGVYFRNRAHFRLPECNDLSSMWDNTTRCIAANLFERKISEVSSDCYKGKGQWYNGTVNVTMYGLPCQRWEDQSPQKHDRPPSVFLDLLNSENYCRNPGQEEDQPWCYTVDESKHQRWNFCDIPKCEMPLTTVQTELDSENTEPDKLKTIIIIFIVSAVAIFIVTLIAVISYKLICVQNKLKFKYNSTPQEDLEINVEKLPPNSLYHRIKDKPKLNPKLEGLEFPRNDVVYIRDLGQGAFGRVFKAKAPELVKGETFTFIAVKMLKEDASEDLQADFEREASLLVEFNHPNIVKLLGVCAVGKPMCLLFEYMSKGDLNEFLRICSPDHFIINPRSHDIYSYEYSSLDSVNQLNIAKQIASGMVYLSEKGFVHRDLASRNCLVGEDLKVKISDFGLARTVHSIEYYRGSENDAIPIRWMPPEAILYNKFSVKSDVWSFGVVLWEIFSFAIQPYYGMTHEEVVKFVKEGKVLGCPENTPQPVYELMNFCWIRKPTERPTFRKLHKAISSMYEEYYKQKQIAEDI</sequence>
<dbReference type="OMA" id="SECKAML"/>
<keyword evidence="5" id="KW-0597">Phosphoprotein</keyword>
<dbReference type="PRINTS" id="PR00109">
    <property type="entry name" value="TYRKINASE"/>
</dbReference>
<keyword evidence="27" id="KW-1185">Reference proteome</keyword>
<name>V3ZB55_LOTGI</name>
<evidence type="ECO:0000256" key="3">
    <source>
        <dbReference type="ARBA" id="ARBA00022473"/>
    </source>
</evidence>
<dbReference type="InterPro" id="IPR038178">
    <property type="entry name" value="Kringle_sf"/>
</dbReference>
<dbReference type="Pfam" id="PF01392">
    <property type="entry name" value="Fz"/>
    <property type="match status" value="1"/>
</dbReference>
<feature type="domain" description="FZ" evidence="24">
    <location>
        <begin position="56"/>
        <end position="197"/>
    </location>
</feature>
<dbReference type="SUPFAM" id="SSF56112">
    <property type="entry name" value="Protein kinase-like (PK-like)"/>
    <property type="match status" value="1"/>
</dbReference>
<dbReference type="CDD" id="cd00108">
    <property type="entry name" value="KR"/>
    <property type="match status" value="1"/>
</dbReference>
<dbReference type="FunFam" id="1.10.510.10:FF:000554">
    <property type="entry name" value="Predicted protein"/>
    <property type="match status" value="1"/>
</dbReference>
<evidence type="ECO:0000256" key="17">
    <source>
        <dbReference type="ARBA" id="ARBA00023170"/>
    </source>
</evidence>
<dbReference type="InterPro" id="IPR000719">
    <property type="entry name" value="Prot_kinase_dom"/>
</dbReference>
<comment type="catalytic activity">
    <reaction evidence="19">
        <text>L-tyrosyl-[protein] + ATP = O-phospho-L-tyrosyl-[protein] + ADP + H(+)</text>
        <dbReference type="Rhea" id="RHEA:10596"/>
        <dbReference type="Rhea" id="RHEA-COMP:10136"/>
        <dbReference type="Rhea" id="RHEA-COMP:20101"/>
        <dbReference type="ChEBI" id="CHEBI:15378"/>
        <dbReference type="ChEBI" id="CHEBI:30616"/>
        <dbReference type="ChEBI" id="CHEBI:46858"/>
        <dbReference type="ChEBI" id="CHEBI:61978"/>
        <dbReference type="ChEBI" id="CHEBI:456216"/>
        <dbReference type="EC" id="2.7.10.1"/>
    </reaction>
</comment>
<dbReference type="Proteomes" id="UP000030746">
    <property type="component" value="Unassembled WGS sequence"/>
</dbReference>
<dbReference type="InterPro" id="IPR008266">
    <property type="entry name" value="Tyr_kinase_AS"/>
</dbReference>
<dbReference type="Pfam" id="PF00051">
    <property type="entry name" value="Kringle"/>
    <property type="match status" value="1"/>
</dbReference>
<keyword evidence="13 22" id="KW-1133">Transmembrane helix</keyword>
<keyword evidence="3" id="KW-0217">Developmental protein</keyword>
<evidence type="ECO:0000256" key="2">
    <source>
        <dbReference type="ARBA" id="ARBA00011902"/>
    </source>
</evidence>
<dbReference type="AlphaFoldDB" id="V3ZB55"/>
<dbReference type="EMBL" id="KB202719">
    <property type="protein sequence ID" value="ESO88238.1"/>
    <property type="molecule type" value="Genomic_DNA"/>
</dbReference>
<evidence type="ECO:0000256" key="11">
    <source>
        <dbReference type="ARBA" id="ARBA00022777"/>
    </source>
</evidence>
<evidence type="ECO:0000256" key="21">
    <source>
        <dbReference type="PROSITE-ProRule" id="PRU10141"/>
    </source>
</evidence>
<dbReference type="Gene3D" id="1.10.2000.10">
    <property type="entry name" value="Frizzled cysteine-rich domain"/>
    <property type="match status" value="1"/>
</dbReference>
<evidence type="ECO:0000256" key="19">
    <source>
        <dbReference type="ARBA" id="ARBA00051243"/>
    </source>
</evidence>
<dbReference type="GO" id="GO:0005886">
    <property type="term" value="C:plasma membrane"/>
    <property type="evidence" value="ECO:0007669"/>
    <property type="project" value="UniProtKB-SubCell"/>
</dbReference>
<evidence type="ECO:0000313" key="27">
    <source>
        <dbReference type="Proteomes" id="UP000030746"/>
    </source>
</evidence>
<dbReference type="Gene3D" id="2.40.20.10">
    <property type="entry name" value="Plasminogen Kringle 4"/>
    <property type="match status" value="1"/>
</dbReference>
<comment type="caution">
    <text evidence="20">Lacks conserved residue(s) required for the propagation of feature annotation.</text>
</comment>
<keyword evidence="16" id="KW-1015">Disulfide bond</keyword>
<dbReference type="GO" id="GO:0017147">
    <property type="term" value="F:Wnt-protein binding"/>
    <property type="evidence" value="ECO:0007669"/>
    <property type="project" value="TreeGrafter"/>
</dbReference>
<dbReference type="PROSITE" id="PS00107">
    <property type="entry name" value="PROTEIN_KINASE_ATP"/>
    <property type="match status" value="1"/>
</dbReference>
<evidence type="ECO:0000256" key="16">
    <source>
        <dbReference type="ARBA" id="ARBA00023157"/>
    </source>
</evidence>
<dbReference type="PRINTS" id="PR00018">
    <property type="entry name" value="KRINGLE"/>
</dbReference>
<evidence type="ECO:0000256" key="8">
    <source>
        <dbReference type="ARBA" id="ARBA00022692"/>
    </source>
</evidence>
<dbReference type="SMART" id="SM00130">
    <property type="entry name" value="KR"/>
    <property type="match status" value="1"/>
</dbReference>
<feature type="binding site" evidence="21">
    <location>
        <position position="428"/>
    </location>
    <ligand>
        <name>ATP</name>
        <dbReference type="ChEBI" id="CHEBI:30616"/>
    </ligand>
</feature>
<organism evidence="26 27">
    <name type="scientific">Lottia gigantea</name>
    <name type="common">Giant owl limpet</name>
    <dbReference type="NCBI Taxonomy" id="225164"/>
    <lineage>
        <taxon>Eukaryota</taxon>
        <taxon>Metazoa</taxon>
        <taxon>Spiralia</taxon>
        <taxon>Lophotrochozoa</taxon>
        <taxon>Mollusca</taxon>
        <taxon>Gastropoda</taxon>
        <taxon>Patellogastropoda</taxon>
        <taxon>Lottioidea</taxon>
        <taxon>Lottiidae</taxon>
        <taxon>Lottia</taxon>
    </lineage>
</organism>
<dbReference type="STRING" id="225164.V3ZB55"/>
<keyword evidence="7" id="KW-0808">Transferase</keyword>
<evidence type="ECO:0000256" key="9">
    <source>
        <dbReference type="ARBA" id="ARBA00022729"/>
    </source>
</evidence>
<keyword evidence="4" id="KW-1003">Cell membrane</keyword>
<evidence type="ECO:0000256" key="15">
    <source>
        <dbReference type="ARBA" id="ARBA00023137"/>
    </source>
</evidence>
<evidence type="ECO:0000256" key="10">
    <source>
        <dbReference type="ARBA" id="ARBA00022741"/>
    </source>
</evidence>
<evidence type="ECO:0000256" key="22">
    <source>
        <dbReference type="SAM" id="Phobius"/>
    </source>
</evidence>
<dbReference type="Gene3D" id="3.30.200.20">
    <property type="entry name" value="Phosphorylase Kinase, domain 1"/>
    <property type="match status" value="1"/>
</dbReference>
<feature type="domain" description="Kringle" evidence="25">
    <location>
        <begin position="210"/>
        <end position="291"/>
    </location>
</feature>
<dbReference type="PANTHER" id="PTHR24416:SF317">
    <property type="entry name" value="MUSCLE, SKELETAL RECEPTOR TYROSINE-PROTEIN KINASE"/>
    <property type="match status" value="1"/>
</dbReference>
<keyword evidence="10 21" id="KW-0547">Nucleotide-binding</keyword>
<comment type="subcellular location">
    <subcellularLocation>
        <location evidence="1">Cell membrane</location>
        <topology evidence="1">Single-pass type I membrane protein</topology>
    </subcellularLocation>
</comment>
<dbReference type="GO" id="GO:0005524">
    <property type="term" value="F:ATP binding"/>
    <property type="evidence" value="ECO:0007669"/>
    <property type="project" value="UniProtKB-UniRule"/>
</dbReference>
<dbReference type="GO" id="GO:0004714">
    <property type="term" value="F:transmembrane receptor protein tyrosine kinase activity"/>
    <property type="evidence" value="ECO:0007669"/>
    <property type="project" value="UniProtKB-EC"/>
</dbReference>
<evidence type="ECO:0000259" key="24">
    <source>
        <dbReference type="PROSITE" id="PS50038"/>
    </source>
</evidence>
<dbReference type="Pfam" id="PF07714">
    <property type="entry name" value="PK_Tyr_Ser-Thr"/>
    <property type="match status" value="1"/>
</dbReference>
<evidence type="ECO:0000256" key="20">
    <source>
        <dbReference type="PROSITE-ProRule" id="PRU00121"/>
    </source>
</evidence>
<keyword evidence="12 21" id="KW-0067">ATP-binding</keyword>
<dbReference type="InterPro" id="IPR017441">
    <property type="entry name" value="Protein_kinase_ATP_BS"/>
</dbReference>
<dbReference type="InterPro" id="IPR013806">
    <property type="entry name" value="Kringle-like"/>
</dbReference>
<dbReference type="CTD" id="20246855"/>
<dbReference type="GO" id="GO:0007169">
    <property type="term" value="P:cell surface receptor protein tyrosine kinase signaling pathway"/>
    <property type="evidence" value="ECO:0007669"/>
    <property type="project" value="TreeGrafter"/>
</dbReference>
<dbReference type="GO" id="GO:0043235">
    <property type="term" value="C:receptor complex"/>
    <property type="evidence" value="ECO:0007669"/>
    <property type="project" value="TreeGrafter"/>
</dbReference>
<keyword evidence="18" id="KW-0325">Glycoprotein</keyword>
<evidence type="ECO:0000256" key="4">
    <source>
        <dbReference type="ARBA" id="ARBA00022475"/>
    </source>
</evidence>
<evidence type="ECO:0000259" key="23">
    <source>
        <dbReference type="PROSITE" id="PS50011"/>
    </source>
</evidence>
<evidence type="ECO:0000256" key="1">
    <source>
        <dbReference type="ARBA" id="ARBA00004251"/>
    </source>
</evidence>
<dbReference type="PROSITE" id="PS50070">
    <property type="entry name" value="KRINGLE_2"/>
    <property type="match status" value="1"/>
</dbReference>
<evidence type="ECO:0000256" key="14">
    <source>
        <dbReference type="ARBA" id="ARBA00023136"/>
    </source>
</evidence>
<keyword evidence="15" id="KW-0829">Tyrosine-protein kinase</keyword>
<evidence type="ECO:0000256" key="6">
    <source>
        <dbReference type="ARBA" id="ARBA00022572"/>
    </source>
</evidence>
<evidence type="ECO:0000256" key="12">
    <source>
        <dbReference type="ARBA" id="ARBA00022840"/>
    </source>
</evidence>
<dbReference type="PROSITE" id="PS50038">
    <property type="entry name" value="FZ"/>
    <property type="match status" value="1"/>
</dbReference>
<dbReference type="InterPro" id="IPR001245">
    <property type="entry name" value="Ser-Thr/Tyr_kinase_cat_dom"/>
</dbReference>
<feature type="transmembrane region" description="Helical" evidence="22">
    <location>
        <begin position="315"/>
        <end position="340"/>
    </location>
</feature>
<dbReference type="InterPro" id="IPR011009">
    <property type="entry name" value="Kinase-like_dom_sf"/>
</dbReference>
<keyword evidence="9" id="KW-0732">Signal</keyword>
<evidence type="ECO:0000256" key="5">
    <source>
        <dbReference type="ARBA" id="ARBA00022553"/>
    </source>
</evidence>
<dbReference type="GeneID" id="20246855"/>
<dbReference type="OrthoDB" id="2431000at2759"/>
<protein>
    <recommendedName>
        <fullName evidence="2">receptor protein-tyrosine kinase</fullName>
        <ecNumber evidence="2">2.7.10.1</ecNumber>
    </recommendedName>
</protein>
<dbReference type="InterPro" id="IPR036790">
    <property type="entry name" value="Frizzled_dom_sf"/>
</dbReference>
<gene>
    <name evidence="26" type="ORF">LOTGIDRAFT_219301</name>
</gene>
<dbReference type="InterPro" id="IPR050122">
    <property type="entry name" value="RTK"/>
</dbReference>
<dbReference type="PROSITE" id="PS00021">
    <property type="entry name" value="KRINGLE_1"/>
    <property type="match status" value="1"/>
</dbReference>
<dbReference type="KEGG" id="lgi:LOTGIDRAFT_219301"/>